<evidence type="ECO:0000313" key="5">
    <source>
        <dbReference type="EMBL" id="MCG7946243.1"/>
    </source>
</evidence>
<organism evidence="5 6">
    <name type="scientific">Candidatus Thiodiazotropha taylori</name>
    <dbReference type="NCBI Taxonomy" id="2792791"/>
    <lineage>
        <taxon>Bacteria</taxon>
        <taxon>Pseudomonadati</taxon>
        <taxon>Pseudomonadota</taxon>
        <taxon>Gammaproteobacteria</taxon>
        <taxon>Chromatiales</taxon>
        <taxon>Sedimenticolaceae</taxon>
        <taxon>Candidatus Thiodiazotropha</taxon>
    </lineage>
</organism>
<dbReference type="InterPro" id="IPR002104">
    <property type="entry name" value="Integrase_catalytic"/>
</dbReference>
<dbReference type="SUPFAM" id="SSF56349">
    <property type="entry name" value="DNA breaking-rejoining enzymes"/>
    <property type="match status" value="1"/>
</dbReference>
<evidence type="ECO:0000256" key="3">
    <source>
        <dbReference type="ARBA" id="ARBA00023172"/>
    </source>
</evidence>
<dbReference type="InterPro" id="IPR013762">
    <property type="entry name" value="Integrase-like_cat_sf"/>
</dbReference>
<evidence type="ECO:0000256" key="2">
    <source>
        <dbReference type="ARBA" id="ARBA00022908"/>
    </source>
</evidence>
<accession>A0A9E4KC19</accession>
<dbReference type="EMBL" id="JAEPCM010000262">
    <property type="protein sequence ID" value="MCG7946243.1"/>
    <property type="molecule type" value="Genomic_DNA"/>
</dbReference>
<evidence type="ECO:0000259" key="4">
    <source>
        <dbReference type="PROSITE" id="PS51898"/>
    </source>
</evidence>
<keyword evidence="3" id="KW-0233">DNA recombination</keyword>
<comment type="subcellular location">
    <subcellularLocation>
        <location evidence="1">Cytoplasm</location>
    </subcellularLocation>
</comment>
<dbReference type="InterPro" id="IPR011010">
    <property type="entry name" value="DNA_brk_join_enz"/>
</dbReference>
<dbReference type="GO" id="GO:0015074">
    <property type="term" value="P:DNA integration"/>
    <property type="evidence" value="ECO:0007669"/>
    <property type="project" value="UniProtKB-KW"/>
</dbReference>
<gene>
    <name evidence="5" type="ORF">JAZ07_07840</name>
</gene>
<dbReference type="GO" id="GO:0003677">
    <property type="term" value="F:DNA binding"/>
    <property type="evidence" value="ECO:0007669"/>
    <property type="project" value="InterPro"/>
</dbReference>
<proteinExistence type="predicted"/>
<dbReference type="Proteomes" id="UP000886667">
    <property type="component" value="Unassembled WGS sequence"/>
</dbReference>
<dbReference type="PANTHER" id="PTHR30349">
    <property type="entry name" value="PHAGE INTEGRASE-RELATED"/>
    <property type="match status" value="1"/>
</dbReference>
<dbReference type="Pfam" id="PF00589">
    <property type="entry name" value="Phage_integrase"/>
    <property type="match status" value="1"/>
</dbReference>
<dbReference type="Gene3D" id="1.10.443.10">
    <property type="entry name" value="Intergrase catalytic core"/>
    <property type="match status" value="1"/>
</dbReference>
<dbReference type="InterPro" id="IPR050090">
    <property type="entry name" value="Tyrosine_recombinase_XerCD"/>
</dbReference>
<feature type="domain" description="Tyr recombinase" evidence="4">
    <location>
        <begin position="145"/>
        <end position="356"/>
    </location>
</feature>
<evidence type="ECO:0000256" key="1">
    <source>
        <dbReference type="ARBA" id="ARBA00004496"/>
    </source>
</evidence>
<reference evidence="5" key="1">
    <citation type="journal article" date="2021" name="Proc. Natl. Acad. Sci. U.S.A.">
        <title>Global biogeography of chemosynthetic symbionts reveals both localized and globally distributed symbiont groups. .</title>
        <authorList>
            <person name="Osvatic J.T."/>
            <person name="Wilkins L.G.E."/>
            <person name="Leibrecht L."/>
            <person name="Leray M."/>
            <person name="Zauner S."/>
            <person name="Polzin J."/>
            <person name="Camacho Y."/>
            <person name="Gros O."/>
            <person name="van Gils J.A."/>
            <person name="Eisen J.A."/>
            <person name="Petersen J.M."/>
            <person name="Yuen B."/>
        </authorList>
    </citation>
    <scope>NUCLEOTIDE SEQUENCE</scope>
    <source>
        <strain evidence="5">MAGclacostrist064TRANS</strain>
    </source>
</reference>
<name>A0A9E4KC19_9GAMM</name>
<protein>
    <submittedName>
        <fullName evidence="5">Tyrosine-type recombinase/integrase</fullName>
    </submittedName>
</protein>
<evidence type="ECO:0000313" key="6">
    <source>
        <dbReference type="Proteomes" id="UP000886667"/>
    </source>
</evidence>
<dbReference type="PANTHER" id="PTHR30349:SF77">
    <property type="entry name" value="TYROSINE RECOMBINASE XERC"/>
    <property type="match status" value="1"/>
</dbReference>
<keyword evidence="2" id="KW-0229">DNA integration</keyword>
<dbReference type="AlphaFoldDB" id="A0A9E4KC19"/>
<dbReference type="PROSITE" id="PS51898">
    <property type="entry name" value="TYR_RECOMBINASE"/>
    <property type="match status" value="1"/>
</dbReference>
<comment type="caution">
    <text evidence="5">The sequence shown here is derived from an EMBL/GenBank/DDBJ whole genome shotgun (WGS) entry which is preliminary data.</text>
</comment>
<dbReference type="GO" id="GO:0005737">
    <property type="term" value="C:cytoplasm"/>
    <property type="evidence" value="ECO:0007669"/>
    <property type="project" value="UniProtKB-SubCell"/>
</dbReference>
<dbReference type="GO" id="GO:0006310">
    <property type="term" value="P:DNA recombination"/>
    <property type="evidence" value="ECO:0007669"/>
    <property type="project" value="UniProtKB-KW"/>
</dbReference>
<sequence length="374" mass="42913">MKNENAQALALVQTREIVLPEKDAALFREMLGAWATRRLGALRHRPSSVNRDVSILLDMARYTCQPPWHWTEDNFEAWCYEIGVIRQLAVTSQRHYQGTIRTFLGYLTENVRFRNEVRRLYGVDLVQICHAENCIPHVIENERTKERRALTHAEITDLFARLDDEILQAGRFSSKDFRPLQRDKALFFTIYAAGLRVSEARGLDMASFQPNPAIPKFGRFGFVSVWGKGTRGSGKRHRLVPVTHAGLPPLLEWYCEAIRPQFLTNSAPDEQALFLSERGRRMALSTIESRFQHLMAVAGLEGQYLVPHCLRHSSVTHEALRVSLEANRLKHGHTYAATTQSYMHVPDEFVNEEITRAISNQLDSLMQRDDDDND</sequence>